<keyword evidence="4" id="KW-1185">Reference proteome</keyword>
<sequence>MGMITMATAVIASAAVILTTLATPHAAANEPRGDSAGERSQATAAAARTTLPCVPSGAGATGPAAKNFCWIDFAPIALRDGVQQVRIAVEGGHVDADMEISHTSNSVLFARDYNKEMKPYSKLIPAYRLTGKTAFGFKADVSGKLATRIATIQFKNIMPKADSGAANVNMFRDWSMAFGDAEVMSGYLNRSGYEQTVIKSTSVITRLGLIGDATPGRSYALANSGWGTKQVTLAGGQNTAGNTGSLAVAVATAQKPSSFKVEFSQINYAGDSAIAVGLYMPYSTAWRLTYDANGGKGSVPSNTEPEQLAPASASADEAGSDIAAESAAAAAEPGCRALYQEGARIRLATASTGDDCWDDGKLTKHGADGPLTFLGWSERKVPDVTTRDEVASAGVTATTTMPKGGRTVYAVWASMAAPLIALPSTGGKTAETRWPGWPAWLCAVGSIVMAGTGVTRRMGRSPARRMLRGRGMAAS</sequence>
<evidence type="ECO:0000313" key="4">
    <source>
        <dbReference type="Proteomes" id="UP000441772"/>
    </source>
</evidence>
<organism evidence="3 4">
    <name type="scientific">Bifidobacterium leontopitheci</name>
    <dbReference type="NCBI Taxonomy" id="2650774"/>
    <lineage>
        <taxon>Bacteria</taxon>
        <taxon>Bacillati</taxon>
        <taxon>Actinomycetota</taxon>
        <taxon>Actinomycetes</taxon>
        <taxon>Bifidobacteriales</taxon>
        <taxon>Bifidobacteriaceae</taxon>
        <taxon>Bifidobacterium</taxon>
    </lineage>
</organism>
<reference evidence="3 4" key="1">
    <citation type="submission" date="2019-09" db="EMBL/GenBank/DDBJ databases">
        <title>Characterization of the phylogenetic diversity of two novel species belonging to the genus Bifidobacterium: Bifidobacterium cebidarum sp. nov. and Bifidobacterium leontopitheci sp. nov.</title>
        <authorList>
            <person name="Lugli G.A."/>
            <person name="Duranti S."/>
            <person name="Milani C."/>
            <person name="Turroni F."/>
            <person name="Ventura M."/>
        </authorList>
    </citation>
    <scope>NUCLEOTIDE SEQUENCE [LARGE SCALE GENOMIC DNA]</scope>
    <source>
        <strain evidence="3 4">LMG 31471</strain>
    </source>
</reference>
<feature type="region of interest" description="Disordered" evidence="1">
    <location>
        <begin position="297"/>
        <end position="316"/>
    </location>
</feature>
<dbReference type="Proteomes" id="UP000441772">
    <property type="component" value="Unassembled WGS sequence"/>
</dbReference>
<protein>
    <recommendedName>
        <fullName evidence="5">Cell surface protein</fullName>
    </recommendedName>
</protein>
<dbReference type="AlphaFoldDB" id="A0A6I1GPC9"/>
<gene>
    <name evidence="3" type="ORF">F7D09_0192</name>
</gene>
<evidence type="ECO:0000313" key="3">
    <source>
        <dbReference type="EMBL" id="KAB7791239.1"/>
    </source>
</evidence>
<keyword evidence="2" id="KW-0732">Signal</keyword>
<evidence type="ECO:0000256" key="2">
    <source>
        <dbReference type="SAM" id="SignalP"/>
    </source>
</evidence>
<accession>A0A6I1GPC9</accession>
<evidence type="ECO:0008006" key="5">
    <source>
        <dbReference type="Google" id="ProtNLM"/>
    </source>
</evidence>
<comment type="caution">
    <text evidence="3">The sequence shown here is derived from an EMBL/GenBank/DDBJ whole genome shotgun (WGS) entry which is preliminary data.</text>
</comment>
<name>A0A6I1GPC9_9BIFI</name>
<evidence type="ECO:0000256" key="1">
    <source>
        <dbReference type="SAM" id="MobiDB-lite"/>
    </source>
</evidence>
<feature type="signal peptide" evidence="2">
    <location>
        <begin position="1"/>
        <end position="22"/>
    </location>
</feature>
<proteinExistence type="predicted"/>
<feature type="chain" id="PRO_5038887224" description="Cell surface protein" evidence="2">
    <location>
        <begin position="23"/>
        <end position="475"/>
    </location>
</feature>
<dbReference type="RefSeq" id="WP_193312254.1">
    <property type="nucleotide sequence ID" value="NZ_JBHSKZ010000028.1"/>
</dbReference>
<dbReference type="EMBL" id="WBVT01000002">
    <property type="protein sequence ID" value="KAB7791239.1"/>
    <property type="molecule type" value="Genomic_DNA"/>
</dbReference>